<dbReference type="CDD" id="cd00882">
    <property type="entry name" value="Ras_like_GTPase"/>
    <property type="match status" value="1"/>
</dbReference>
<dbReference type="Gene3D" id="3.40.50.300">
    <property type="entry name" value="P-loop containing nucleotide triphosphate hydrolases"/>
    <property type="match status" value="1"/>
</dbReference>
<dbReference type="Proteomes" id="UP000887013">
    <property type="component" value="Unassembled WGS sequence"/>
</dbReference>
<dbReference type="AlphaFoldDB" id="A0A8X6MMD8"/>
<dbReference type="SUPFAM" id="SSF52540">
    <property type="entry name" value="P-loop containing nucleoside triphosphate hydrolases"/>
    <property type="match status" value="1"/>
</dbReference>
<evidence type="ECO:0000313" key="2">
    <source>
        <dbReference type="Proteomes" id="UP000887013"/>
    </source>
</evidence>
<dbReference type="InterPro" id="IPR027417">
    <property type="entry name" value="P-loop_NTPase"/>
</dbReference>
<dbReference type="EMBL" id="BMAW01000190">
    <property type="protein sequence ID" value="GFS67889.1"/>
    <property type="molecule type" value="Genomic_DNA"/>
</dbReference>
<accession>A0A8X6MMD8</accession>
<gene>
    <name evidence="1" type="ORF">NPIL_339741</name>
</gene>
<proteinExistence type="predicted"/>
<keyword evidence="2" id="KW-1185">Reference proteome</keyword>
<comment type="caution">
    <text evidence="1">The sequence shown here is derived from an EMBL/GenBank/DDBJ whole genome shotgun (WGS) entry which is preliminary data.</text>
</comment>
<reference evidence="1" key="1">
    <citation type="submission" date="2020-08" db="EMBL/GenBank/DDBJ databases">
        <title>Multicomponent nature underlies the extraordinary mechanical properties of spider dragline silk.</title>
        <authorList>
            <person name="Kono N."/>
            <person name="Nakamura H."/>
            <person name="Mori M."/>
            <person name="Yoshida Y."/>
            <person name="Ohtoshi R."/>
            <person name="Malay A.D."/>
            <person name="Moran D.A.P."/>
            <person name="Tomita M."/>
            <person name="Numata K."/>
            <person name="Arakawa K."/>
        </authorList>
    </citation>
    <scope>NUCLEOTIDE SEQUENCE</scope>
</reference>
<protein>
    <submittedName>
        <fullName evidence="1">Uncharacterized protein</fullName>
    </submittedName>
</protein>
<name>A0A8X6MMD8_NEPPI</name>
<organism evidence="1 2">
    <name type="scientific">Nephila pilipes</name>
    <name type="common">Giant wood spider</name>
    <name type="synonym">Nephila maculata</name>
    <dbReference type="NCBI Taxonomy" id="299642"/>
    <lineage>
        <taxon>Eukaryota</taxon>
        <taxon>Metazoa</taxon>
        <taxon>Ecdysozoa</taxon>
        <taxon>Arthropoda</taxon>
        <taxon>Chelicerata</taxon>
        <taxon>Arachnida</taxon>
        <taxon>Araneae</taxon>
        <taxon>Araneomorphae</taxon>
        <taxon>Entelegynae</taxon>
        <taxon>Araneoidea</taxon>
        <taxon>Nephilidae</taxon>
        <taxon>Nephila</taxon>
    </lineage>
</organism>
<evidence type="ECO:0000313" key="1">
    <source>
        <dbReference type="EMBL" id="GFS67889.1"/>
    </source>
</evidence>
<sequence>MAAAAFQGNPNRNRRGSTGSLRDELLFENVITELCFRVSGDDGVGKCTLVKRMFDPFGPEYDENTYILRNPVFRVIPENNERVLLTIEFDPSELPEADYFRYESIIVSLSCIVFCMDLNDEDQAESIFNRIEFYNNRYGSFIPPYLLVGTKLDKRVRAPEGTPCITFAQGQVLSMNVEARAYNEVSAWTTVGMYHLQDVLNRYVLRGPRSLRSRHHED</sequence>